<evidence type="ECO:0000313" key="3">
    <source>
        <dbReference type="Proteomes" id="UP000703269"/>
    </source>
</evidence>
<keyword evidence="3" id="KW-1185">Reference proteome</keyword>
<feature type="region of interest" description="Disordered" evidence="1">
    <location>
        <begin position="71"/>
        <end position="93"/>
    </location>
</feature>
<dbReference type="Proteomes" id="UP000703269">
    <property type="component" value="Unassembled WGS sequence"/>
</dbReference>
<evidence type="ECO:0000313" key="2">
    <source>
        <dbReference type="EMBL" id="GJE85132.1"/>
    </source>
</evidence>
<comment type="caution">
    <text evidence="2">The sequence shown here is derived from an EMBL/GenBank/DDBJ whole genome shotgun (WGS) entry which is preliminary data.</text>
</comment>
<dbReference type="AlphaFoldDB" id="A0A9P3FXS3"/>
<name>A0A9P3FXS3_9APHY</name>
<accession>A0A9P3FXS3</accession>
<proteinExistence type="predicted"/>
<evidence type="ECO:0000256" key="1">
    <source>
        <dbReference type="SAM" id="MobiDB-lite"/>
    </source>
</evidence>
<feature type="region of interest" description="Disordered" evidence="1">
    <location>
        <begin position="110"/>
        <end position="149"/>
    </location>
</feature>
<dbReference type="EMBL" id="BPQB01000002">
    <property type="protein sequence ID" value="GJE85132.1"/>
    <property type="molecule type" value="Genomic_DNA"/>
</dbReference>
<organism evidence="2 3">
    <name type="scientific">Phanerochaete sordida</name>
    <dbReference type="NCBI Taxonomy" id="48140"/>
    <lineage>
        <taxon>Eukaryota</taxon>
        <taxon>Fungi</taxon>
        <taxon>Dikarya</taxon>
        <taxon>Basidiomycota</taxon>
        <taxon>Agaricomycotina</taxon>
        <taxon>Agaricomycetes</taxon>
        <taxon>Polyporales</taxon>
        <taxon>Phanerochaetaceae</taxon>
        <taxon>Phanerochaete</taxon>
    </lineage>
</organism>
<gene>
    <name evidence="2" type="ORF">PsYK624_012100</name>
</gene>
<reference evidence="2 3" key="1">
    <citation type="submission" date="2021-08" db="EMBL/GenBank/DDBJ databases">
        <title>Draft Genome Sequence of Phanerochaete sordida strain YK-624.</title>
        <authorList>
            <person name="Mori T."/>
            <person name="Dohra H."/>
            <person name="Suzuki T."/>
            <person name="Kawagishi H."/>
            <person name="Hirai H."/>
        </authorList>
    </citation>
    <scope>NUCLEOTIDE SEQUENCE [LARGE SCALE GENOMIC DNA]</scope>
    <source>
        <strain evidence="2 3">YK-624</strain>
    </source>
</reference>
<sequence length="149" mass="16330">MDDCERKASRRAIFEKSANGARPRLNPTLGPQELPSPHLVDIEEYSAASWGDIALSVPPALHDHFFGRRESRENRAEHGVENAGGDAGKETRGNEHGCVEAIAIELAPLPSVRKPLRPPSSSPRAKLTEPSLSRIYSEPLHDLPQAMCH</sequence>
<feature type="compositionally biased region" description="Basic and acidic residues" evidence="1">
    <location>
        <begin position="71"/>
        <end position="80"/>
    </location>
</feature>
<feature type="region of interest" description="Disordered" evidence="1">
    <location>
        <begin position="1"/>
        <end position="37"/>
    </location>
</feature>
<protein>
    <submittedName>
        <fullName evidence="2">Uncharacterized protein</fullName>
    </submittedName>
</protein>